<keyword evidence="1" id="KW-0732">Signal</keyword>
<protein>
    <submittedName>
        <fullName evidence="2">Uncharacterized protein</fullName>
    </submittedName>
</protein>
<dbReference type="AlphaFoldDB" id="A0A8K0E6U7"/>
<accession>A0A8K0E6U7</accession>
<evidence type="ECO:0000313" key="3">
    <source>
        <dbReference type="Proteomes" id="UP000796880"/>
    </source>
</evidence>
<name>A0A8K0E6U7_9ROSA</name>
<comment type="caution">
    <text evidence="2">The sequence shown here is derived from an EMBL/GenBank/DDBJ whole genome shotgun (WGS) entry which is preliminary data.</text>
</comment>
<feature type="signal peptide" evidence="1">
    <location>
        <begin position="1"/>
        <end position="18"/>
    </location>
</feature>
<proteinExistence type="predicted"/>
<gene>
    <name evidence="2" type="ORF">FNV43_RR18729</name>
</gene>
<dbReference type="EMBL" id="VOIH02000008">
    <property type="protein sequence ID" value="KAF3440445.1"/>
    <property type="molecule type" value="Genomic_DNA"/>
</dbReference>
<organism evidence="2 3">
    <name type="scientific">Rhamnella rubrinervis</name>
    <dbReference type="NCBI Taxonomy" id="2594499"/>
    <lineage>
        <taxon>Eukaryota</taxon>
        <taxon>Viridiplantae</taxon>
        <taxon>Streptophyta</taxon>
        <taxon>Embryophyta</taxon>
        <taxon>Tracheophyta</taxon>
        <taxon>Spermatophyta</taxon>
        <taxon>Magnoliopsida</taxon>
        <taxon>eudicotyledons</taxon>
        <taxon>Gunneridae</taxon>
        <taxon>Pentapetalae</taxon>
        <taxon>rosids</taxon>
        <taxon>fabids</taxon>
        <taxon>Rosales</taxon>
        <taxon>Rhamnaceae</taxon>
        <taxon>rhamnoid group</taxon>
        <taxon>Rhamneae</taxon>
        <taxon>Rhamnella</taxon>
    </lineage>
</organism>
<evidence type="ECO:0000313" key="2">
    <source>
        <dbReference type="EMBL" id="KAF3440445.1"/>
    </source>
</evidence>
<reference evidence="2" key="1">
    <citation type="submission" date="2020-03" db="EMBL/GenBank/DDBJ databases">
        <title>A high-quality chromosome-level genome assembly of a woody plant with both climbing and erect habits, Rhamnella rubrinervis.</title>
        <authorList>
            <person name="Lu Z."/>
            <person name="Yang Y."/>
            <person name="Zhu X."/>
            <person name="Sun Y."/>
        </authorList>
    </citation>
    <scope>NUCLEOTIDE SEQUENCE</scope>
    <source>
        <strain evidence="2">BYM</strain>
        <tissue evidence="2">Leaf</tissue>
    </source>
</reference>
<feature type="chain" id="PRO_5035448935" evidence="1">
    <location>
        <begin position="19"/>
        <end position="124"/>
    </location>
</feature>
<dbReference type="Proteomes" id="UP000796880">
    <property type="component" value="Unassembled WGS sequence"/>
</dbReference>
<sequence>MIYFLSVLLALKMVLCSAGWAAMLLNPIWNKSCLMVFFMLTLFEERLAVQRRERELGFKKPLSKEEKIMRKKECLTAIGSFLETQLDSGAFSRLIHILSSPPHDVEGLVQSAFCLKSQFMLLFS</sequence>
<keyword evidence="3" id="KW-1185">Reference proteome</keyword>
<evidence type="ECO:0000256" key="1">
    <source>
        <dbReference type="SAM" id="SignalP"/>
    </source>
</evidence>